<comment type="caution">
    <text evidence="2">The sequence shown here is derived from an EMBL/GenBank/DDBJ whole genome shotgun (WGS) entry which is preliminary data.</text>
</comment>
<proteinExistence type="predicted"/>
<dbReference type="InterPro" id="IPR002575">
    <property type="entry name" value="Aminoglycoside_PTrfase"/>
</dbReference>
<feature type="domain" description="Aminoglycoside phosphotransferase" evidence="1">
    <location>
        <begin position="6"/>
        <end position="102"/>
    </location>
</feature>
<keyword evidence="2" id="KW-0418">Kinase</keyword>
<evidence type="ECO:0000313" key="2">
    <source>
        <dbReference type="EMBL" id="MBM7691159.1"/>
    </source>
</evidence>
<dbReference type="EMBL" id="JAFBFI010000002">
    <property type="protein sequence ID" value="MBM7691159.1"/>
    <property type="molecule type" value="Genomic_DNA"/>
</dbReference>
<gene>
    <name evidence="2" type="ORF">JOC77_000564</name>
</gene>
<accession>A0ABS2QEM8</accession>
<evidence type="ECO:0000259" key="1">
    <source>
        <dbReference type="Pfam" id="PF01636"/>
    </source>
</evidence>
<dbReference type="SUPFAM" id="SSF56112">
    <property type="entry name" value="Protein kinase-like (PK-like)"/>
    <property type="match status" value="1"/>
</dbReference>
<dbReference type="RefSeq" id="WP_204538206.1">
    <property type="nucleotide sequence ID" value="NZ_JAFBFI010000002.1"/>
</dbReference>
<evidence type="ECO:0000313" key="3">
    <source>
        <dbReference type="Proteomes" id="UP000823486"/>
    </source>
</evidence>
<dbReference type="GO" id="GO:0016301">
    <property type="term" value="F:kinase activity"/>
    <property type="evidence" value="ECO:0007669"/>
    <property type="project" value="UniProtKB-KW"/>
</dbReference>
<organism evidence="2 3">
    <name type="scientific">Peribacillus deserti</name>
    <dbReference type="NCBI Taxonomy" id="673318"/>
    <lineage>
        <taxon>Bacteria</taxon>
        <taxon>Bacillati</taxon>
        <taxon>Bacillota</taxon>
        <taxon>Bacilli</taxon>
        <taxon>Bacillales</taxon>
        <taxon>Bacillaceae</taxon>
        <taxon>Peribacillus</taxon>
    </lineage>
</organism>
<dbReference type="Pfam" id="PF01636">
    <property type="entry name" value="APH"/>
    <property type="match status" value="1"/>
</dbReference>
<keyword evidence="3" id="KW-1185">Reference proteome</keyword>
<name>A0ABS2QEM8_9BACI</name>
<reference evidence="2 3" key="1">
    <citation type="submission" date="2021-01" db="EMBL/GenBank/DDBJ databases">
        <title>Genomic Encyclopedia of Type Strains, Phase IV (KMG-IV): sequencing the most valuable type-strain genomes for metagenomic binning, comparative biology and taxonomic classification.</title>
        <authorList>
            <person name="Goeker M."/>
        </authorList>
    </citation>
    <scope>NUCLEOTIDE SEQUENCE [LARGE SCALE GENOMIC DNA]</scope>
    <source>
        <strain evidence="2 3">DSM 105482</strain>
    </source>
</reference>
<keyword evidence="2" id="KW-0808">Transferase</keyword>
<sequence length="136" mass="15502">MLPKERHQQFLNENELIKTAGAHGLKVPKIYSINLCESTSVMVMQWLKGRNLYEELRNQPQSAEKLGAAFGREQAAIHSIRSSVLLENDWLSPKTKEESQLVHKIHAQFGPLTKVFLHLDYHPLNVLTDGQQSPAY</sequence>
<protein>
    <submittedName>
        <fullName evidence="2">Aminoglycoside phosphotransferase (APT) family kinase protein</fullName>
    </submittedName>
</protein>
<dbReference type="Proteomes" id="UP000823486">
    <property type="component" value="Unassembled WGS sequence"/>
</dbReference>
<dbReference type="InterPro" id="IPR011009">
    <property type="entry name" value="Kinase-like_dom_sf"/>
</dbReference>